<dbReference type="AlphaFoldDB" id="A0A2N3N700"/>
<dbReference type="InterPro" id="IPR001452">
    <property type="entry name" value="SH3_domain"/>
</dbReference>
<dbReference type="SUPFAM" id="SSF50044">
    <property type="entry name" value="SH3-domain"/>
    <property type="match status" value="1"/>
</dbReference>
<dbReference type="Pfam" id="PF07653">
    <property type="entry name" value="SH3_2"/>
    <property type="match status" value="1"/>
</dbReference>
<evidence type="ECO:0000313" key="5">
    <source>
        <dbReference type="Proteomes" id="UP000233524"/>
    </source>
</evidence>
<gene>
    <name evidence="4" type="ORF">jhhlp_005150</name>
</gene>
<name>A0A2N3N700_9PEZI</name>
<dbReference type="SMART" id="SM00326">
    <property type="entry name" value="SH3"/>
    <property type="match status" value="1"/>
</dbReference>
<dbReference type="InterPro" id="IPR036028">
    <property type="entry name" value="SH3-like_dom_sf"/>
</dbReference>
<dbReference type="STRING" id="41688.A0A2N3N700"/>
<feature type="domain" description="SH3" evidence="3">
    <location>
        <begin position="31"/>
        <end position="102"/>
    </location>
</feature>
<keyword evidence="5" id="KW-1185">Reference proteome</keyword>
<proteinExistence type="predicted"/>
<dbReference type="Gene3D" id="2.30.30.40">
    <property type="entry name" value="SH3 Domains"/>
    <property type="match status" value="1"/>
</dbReference>
<dbReference type="Proteomes" id="UP000233524">
    <property type="component" value="Unassembled WGS sequence"/>
</dbReference>
<keyword evidence="1 2" id="KW-0728">SH3 domain</keyword>
<dbReference type="VEuPathDB" id="FungiDB:jhhlp_005150"/>
<accession>A0A2N3N700</accession>
<dbReference type="PRINTS" id="PR00452">
    <property type="entry name" value="SH3DOMAIN"/>
</dbReference>
<evidence type="ECO:0000313" key="4">
    <source>
        <dbReference type="EMBL" id="PKS08208.1"/>
    </source>
</evidence>
<dbReference type="EMBL" id="NLAX01000697">
    <property type="protein sequence ID" value="PKS08208.1"/>
    <property type="molecule type" value="Genomic_DNA"/>
</dbReference>
<evidence type="ECO:0000256" key="2">
    <source>
        <dbReference type="PROSITE-ProRule" id="PRU00192"/>
    </source>
</evidence>
<comment type="caution">
    <text evidence="4">The sequence shown here is derived from an EMBL/GenBank/DDBJ whole genome shotgun (WGS) entry which is preliminary data.</text>
</comment>
<evidence type="ECO:0000259" key="3">
    <source>
        <dbReference type="PROSITE" id="PS50002"/>
    </source>
</evidence>
<organism evidence="4 5">
    <name type="scientific">Lomentospora prolificans</name>
    <dbReference type="NCBI Taxonomy" id="41688"/>
    <lineage>
        <taxon>Eukaryota</taxon>
        <taxon>Fungi</taxon>
        <taxon>Dikarya</taxon>
        <taxon>Ascomycota</taxon>
        <taxon>Pezizomycotina</taxon>
        <taxon>Sordariomycetes</taxon>
        <taxon>Hypocreomycetidae</taxon>
        <taxon>Microascales</taxon>
        <taxon>Microascaceae</taxon>
        <taxon>Lomentospora</taxon>
    </lineage>
</organism>
<reference evidence="4 5" key="1">
    <citation type="journal article" date="2017" name="G3 (Bethesda)">
        <title>First Draft Genome Sequence of the Pathogenic Fungus Lomentospora prolificans (Formerly Scedosporium prolificans).</title>
        <authorList>
            <person name="Luo R."/>
            <person name="Zimin A."/>
            <person name="Workman R."/>
            <person name="Fan Y."/>
            <person name="Pertea G."/>
            <person name="Grossman N."/>
            <person name="Wear M.P."/>
            <person name="Jia B."/>
            <person name="Miller H."/>
            <person name="Casadevall A."/>
            <person name="Timp W."/>
            <person name="Zhang S.X."/>
            <person name="Salzberg S.L."/>
        </authorList>
    </citation>
    <scope>NUCLEOTIDE SEQUENCE [LARGE SCALE GENOMIC DNA]</scope>
    <source>
        <strain evidence="4 5">JHH-5317</strain>
    </source>
</reference>
<feature type="non-terminal residue" evidence="4">
    <location>
        <position position="154"/>
    </location>
</feature>
<sequence>MSKLIRTLAASQEEEQKRLAANEQQMRIDPSQREYCRVLYDYAPQTQAGAATGVDLEVKKGDLVAVLAKTDPFGAPSEWGKCRNRDARMGYLPSTYLEGVWTPGDVKAVKPVAAIKATPASGPGIQPITLRTTSATLNATFSLCPNLPCLDPQV</sequence>
<dbReference type="InParanoid" id="A0A2N3N700"/>
<protein>
    <recommendedName>
        <fullName evidence="3">SH3 domain-containing protein</fullName>
    </recommendedName>
</protein>
<dbReference type="OrthoDB" id="10037838at2759"/>
<dbReference type="PROSITE" id="PS50002">
    <property type="entry name" value="SH3"/>
    <property type="match status" value="1"/>
</dbReference>
<evidence type="ECO:0000256" key="1">
    <source>
        <dbReference type="ARBA" id="ARBA00022443"/>
    </source>
</evidence>